<sequence length="55" mass="5953">MPAPKPRDPRAPRVSAEDLTRAVEAILAEPAEDLAAEADQLSRAHAVLHDALQDR</sequence>
<gene>
    <name evidence="1" type="ORF">CJEDD_06245</name>
</gene>
<dbReference type="RefSeq" id="WP_198132987.1">
    <property type="nucleotide sequence ID" value="NZ_CBYN010000046.1"/>
</dbReference>
<dbReference type="EMBL" id="CP063194">
    <property type="protein sequence ID" value="WCZ38852.1"/>
    <property type="molecule type" value="Genomic_DNA"/>
</dbReference>
<reference evidence="1 2" key="1">
    <citation type="submission" date="2020-10" db="EMBL/GenBank/DDBJ databases">
        <title>Complete genome sequence of Corynebacterium jeddahense DSM 45997, type strain of Corynebacterium jeddahense.</title>
        <authorList>
            <person name="Busche T."/>
            <person name="Kalinowski J."/>
            <person name="Ruckert C."/>
        </authorList>
    </citation>
    <scope>NUCLEOTIDE SEQUENCE [LARGE SCALE GENOMIC DNA]</scope>
    <source>
        <strain evidence="1 2">DSM 45997</strain>
    </source>
</reference>
<evidence type="ECO:0000313" key="2">
    <source>
        <dbReference type="Proteomes" id="UP001218071"/>
    </source>
</evidence>
<protein>
    <submittedName>
        <fullName evidence="1">Uncharacterized protein</fullName>
    </submittedName>
</protein>
<proteinExistence type="predicted"/>
<organism evidence="1 2">
    <name type="scientific">Corynebacterium jeddahense</name>
    <dbReference type="NCBI Taxonomy" id="1414719"/>
    <lineage>
        <taxon>Bacteria</taxon>
        <taxon>Bacillati</taxon>
        <taxon>Actinomycetota</taxon>
        <taxon>Actinomycetes</taxon>
        <taxon>Mycobacteriales</taxon>
        <taxon>Corynebacteriaceae</taxon>
        <taxon>Corynebacterium</taxon>
    </lineage>
</organism>
<accession>A0ABY7UJS1</accession>
<name>A0ABY7UJS1_9CORY</name>
<evidence type="ECO:0000313" key="1">
    <source>
        <dbReference type="EMBL" id="WCZ38852.1"/>
    </source>
</evidence>
<keyword evidence="2" id="KW-1185">Reference proteome</keyword>
<dbReference type="Proteomes" id="UP001218071">
    <property type="component" value="Chromosome"/>
</dbReference>